<dbReference type="AlphaFoldDB" id="A0A1K1M410"/>
<dbReference type="SUPFAM" id="SSF48371">
    <property type="entry name" value="ARM repeat"/>
    <property type="match status" value="1"/>
</dbReference>
<sequence length="202" mass="23430">MTLAMKKLLDDIKKIEHGFRHIIEAGDIILADKTQKHFDLATKFLTDPSYQVRMLATYLLGQLSVNNAEALRLLETKVADDNDWRVQEMLAKALDYYCQAIGYEKSLPTVKKWLTATNPNVKRAVIEGLRIWTSRPYFKENPETAIRFIASAKSDDSEYLRKSIGNSLRDIRKKHKDLVDAEILNWDQADKKLVFIQKLIYR</sequence>
<evidence type="ECO:0000313" key="2">
    <source>
        <dbReference type="Proteomes" id="UP000182248"/>
    </source>
</evidence>
<dbReference type="STRING" id="1150368.SAMN02927921_00366"/>
<organism evidence="1 2">
    <name type="scientific">Sinomicrobium oceani</name>
    <dbReference type="NCBI Taxonomy" id="1150368"/>
    <lineage>
        <taxon>Bacteria</taxon>
        <taxon>Pseudomonadati</taxon>
        <taxon>Bacteroidota</taxon>
        <taxon>Flavobacteriia</taxon>
        <taxon>Flavobacteriales</taxon>
        <taxon>Flavobacteriaceae</taxon>
        <taxon>Sinomicrobium</taxon>
    </lineage>
</organism>
<dbReference type="InterPro" id="IPR016024">
    <property type="entry name" value="ARM-type_fold"/>
</dbReference>
<gene>
    <name evidence="1" type="ORF">SAMN02927921_00366</name>
</gene>
<proteinExistence type="predicted"/>
<dbReference type="Proteomes" id="UP000182248">
    <property type="component" value="Unassembled WGS sequence"/>
</dbReference>
<name>A0A1K1M410_9FLAO</name>
<evidence type="ECO:0000313" key="1">
    <source>
        <dbReference type="EMBL" id="SFW17914.1"/>
    </source>
</evidence>
<accession>A0A1K1M410</accession>
<protein>
    <submittedName>
        <fullName evidence="1">DNA alkylation repair enzyme</fullName>
    </submittedName>
</protein>
<dbReference type="Pfam" id="PF08713">
    <property type="entry name" value="DNA_alkylation"/>
    <property type="match status" value="1"/>
</dbReference>
<dbReference type="InterPro" id="IPR014825">
    <property type="entry name" value="DNA_alkylation"/>
</dbReference>
<keyword evidence="2" id="KW-1185">Reference proteome</keyword>
<dbReference type="Gene3D" id="1.25.40.290">
    <property type="entry name" value="ARM repeat domains"/>
    <property type="match status" value="1"/>
</dbReference>
<dbReference type="EMBL" id="FPJE01000002">
    <property type="protein sequence ID" value="SFW17914.1"/>
    <property type="molecule type" value="Genomic_DNA"/>
</dbReference>
<dbReference type="Gene3D" id="1.10.1240.70">
    <property type="match status" value="1"/>
</dbReference>
<reference evidence="1 2" key="1">
    <citation type="submission" date="2016-11" db="EMBL/GenBank/DDBJ databases">
        <authorList>
            <person name="Jaros S."/>
            <person name="Januszkiewicz K."/>
            <person name="Wedrychowicz H."/>
        </authorList>
    </citation>
    <scope>NUCLEOTIDE SEQUENCE [LARGE SCALE GENOMIC DNA]</scope>
    <source>
        <strain evidence="1 2">CGMCC 1.12145</strain>
    </source>
</reference>